<dbReference type="RefSeq" id="WP_227017546.1">
    <property type="nucleotide sequence ID" value="NZ_JAGSND010000003.1"/>
</dbReference>
<sequence length="183" mass="20394">MKKLLVVIDMQNDFISGALGSDQAKTIVPGVVTKIKTFPGEVVYTRDTHQQNYLKTQEGMNLPVEHCIQGTWGWELRDEIKSLMEQSGSKVHNKTTFGSKELIRYLEEMSSRETIDEIELVGLCTDICVISNALGIKAFLPEVKITVDGSCCAGVTPESHNHALQAMKMCHINVINDKDNQIE</sequence>
<comment type="pathway">
    <text evidence="5">Cofactor biosynthesis; nicotinate biosynthesis; nicotinate from nicotinamide: step 1/1.</text>
</comment>
<dbReference type="GO" id="GO:0046872">
    <property type="term" value="F:metal ion binding"/>
    <property type="evidence" value="ECO:0007669"/>
    <property type="project" value="UniProtKB-KW"/>
</dbReference>
<reference evidence="9" key="2">
    <citation type="submission" date="2021-04" db="EMBL/GenBank/DDBJ databases">
        <authorList>
            <person name="Liu J."/>
        </authorList>
    </citation>
    <scope>NUCLEOTIDE SEQUENCE</scope>
    <source>
        <strain evidence="9">BAD-6</strain>
    </source>
</reference>
<protein>
    <recommendedName>
        <fullName evidence="6">nicotinamidase</fullName>
        <ecNumber evidence="6">3.5.1.19</ecNumber>
    </recommendedName>
    <alternativeName>
        <fullName evidence="7">Nicotinamide deamidase</fullName>
    </alternativeName>
</protein>
<dbReference type="InterPro" id="IPR000868">
    <property type="entry name" value="Isochorismatase-like_dom"/>
</dbReference>
<gene>
    <name evidence="9" type="ORF">KCX82_05985</name>
</gene>
<dbReference type="PANTHER" id="PTHR11080">
    <property type="entry name" value="PYRAZINAMIDASE/NICOTINAMIDASE"/>
    <property type="match status" value="1"/>
</dbReference>
<dbReference type="Pfam" id="PF00857">
    <property type="entry name" value="Isochorismatase"/>
    <property type="match status" value="1"/>
</dbReference>
<dbReference type="Gene3D" id="3.40.50.850">
    <property type="entry name" value="Isochorismatase-like"/>
    <property type="match status" value="1"/>
</dbReference>
<evidence type="ECO:0000259" key="8">
    <source>
        <dbReference type="Pfam" id="PF00857"/>
    </source>
</evidence>
<dbReference type="EMBL" id="JAGSND010000003">
    <property type="protein sequence ID" value="MBR0597412.1"/>
    <property type="molecule type" value="Genomic_DNA"/>
</dbReference>
<dbReference type="Proteomes" id="UP000675664">
    <property type="component" value="Unassembled WGS sequence"/>
</dbReference>
<dbReference type="SUPFAM" id="SSF52499">
    <property type="entry name" value="Isochorismatase-like hydrolases"/>
    <property type="match status" value="1"/>
</dbReference>
<evidence type="ECO:0000256" key="5">
    <source>
        <dbReference type="ARBA" id="ARBA00037900"/>
    </source>
</evidence>
<keyword evidence="3" id="KW-0479">Metal-binding</keyword>
<dbReference type="InterPro" id="IPR036380">
    <property type="entry name" value="Isochorismatase-like_sf"/>
</dbReference>
<evidence type="ECO:0000256" key="1">
    <source>
        <dbReference type="ARBA" id="ARBA00006336"/>
    </source>
</evidence>
<dbReference type="EC" id="3.5.1.19" evidence="6"/>
<dbReference type="CDD" id="cd00431">
    <property type="entry name" value="cysteine_hydrolases"/>
    <property type="match status" value="1"/>
</dbReference>
<keyword evidence="10" id="KW-1185">Reference proteome</keyword>
<dbReference type="InterPro" id="IPR052347">
    <property type="entry name" value="Isochorismatase_Nicotinamidase"/>
</dbReference>
<comment type="caution">
    <text evidence="9">The sequence shown here is derived from an EMBL/GenBank/DDBJ whole genome shotgun (WGS) entry which is preliminary data.</text>
</comment>
<proteinExistence type="inferred from homology"/>
<feature type="domain" description="Isochorismatase-like" evidence="8">
    <location>
        <begin position="4"/>
        <end position="174"/>
    </location>
</feature>
<dbReference type="GO" id="GO:0008936">
    <property type="term" value="F:nicotinamidase activity"/>
    <property type="evidence" value="ECO:0007669"/>
    <property type="project" value="UniProtKB-EC"/>
</dbReference>
<comment type="similarity">
    <text evidence="1">Belongs to the isochorismatase family.</text>
</comment>
<dbReference type="GO" id="GO:0019363">
    <property type="term" value="P:pyridine nucleotide biosynthetic process"/>
    <property type="evidence" value="ECO:0007669"/>
    <property type="project" value="UniProtKB-KW"/>
</dbReference>
<evidence type="ECO:0000256" key="7">
    <source>
        <dbReference type="ARBA" id="ARBA00043224"/>
    </source>
</evidence>
<dbReference type="PANTHER" id="PTHR11080:SF2">
    <property type="entry name" value="LD05707P"/>
    <property type="match status" value="1"/>
</dbReference>
<evidence type="ECO:0000256" key="6">
    <source>
        <dbReference type="ARBA" id="ARBA00039017"/>
    </source>
</evidence>
<name>A0A8J8B156_9FIRM</name>
<dbReference type="AlphaFoldDB" id="A0A8J8B156"/>
<evidence type="ECO:0000313" key="10">
    <source>
        <dbReference type="Proteomes" id="UP000675664"/>
    </source>
</evidence>
<reference evidence="9" key="1">
    <citation type="submission" date="2021-04" db="EMBL/GenBank/DDBJ databases">
        <title>Sinoanaerobacter chloroacetimidivorans sp. nov., an obligate anaerobic bacterium isolated from anaerobic sludge.</title>
        <authorList>
            <person name="Bao Y."/>
        </authorList>
    </citation>
    <scope>NUCLEOTIDE SEQUENCE</scope>
    <source>
        <strain evidence="9">BAD-6</strain>
    </source>
</reference>
<evidence type="ECO:0000256" key="4">
    <source>
        <dbReference type="ARBA" id="ARBA00022801"/>
    </source>
</evidence>
<keyword evidence="2" id="KW-0662">Pyridine nucleotide biosynthesis</keyword>
<evidence type="ECO:0000313" key="9">
    <source>
        <dbReference type="EMBL" id="MBR0597412.1"/>
    </source>
</evidence>
<accession>A0A8J8B156</accession>
<evidence type="ECO:0000256" key="3">
    <source>
        <dbReference type="ARBA" id="ARBA00022723"/>
    </source>
</evidence>
<keyword evidence="4 9" id="KW-0378">Hydrolase</keyword>
<organism evidence="9 10">
    <name type="scientific">Sinanaerobacter chloroacetimidivorans</name>
    <dbReference type="NCBI Taxonomy" id="2818044"/>
    <lineage>
        <taxon>Bacteria</taxon>
        <taxon>Bacillati</taxon>
        <taxon>Bacillota</taxon>
        <taxon>Clostridia</taxon>
        <taxon>Peptostreptococcales</taxon>
        <taxon>Anaerovoracaceae</taxon>
        <taxon>Sinanaerobacter</taxon>
    </lineage>
</organism>
<evidence type="ECO:0000256" key="2">
    <source>
        <dbReference type="ARBA" id="ARBA00022642"/>
    </source>
</evidence>